<keyword evidence="1" id="KW-0812">Transmembrane</keyword>
<keyword evidence="1" id="KW-0472">Membrane</keyword>
<dbReference type="RefSeq" id="WP_153347532.1">
    <property type="nucleotide sequence ID" value="NZ_WEGI01000013.1"/>
</dbReference>
<name>A0A7K0DWY5_9NOCA</name>
<sequence length="253" mass="27675">MVQELIAALLGALLAVVVLVAGDRMRPAAWRQTNDEASGTLALDVIKTFFTAVVAFIVVICWQQYQNAHNHTVTEAKGLVETYFAAHNMAEPDRDRVQTLVRGYTEQVVGPEWTTMSRNGRLSPSAQSMLDSLRDTVAQQHPQDQVTTDARAAAQTALVKVADARTDRGVDAAQGVPGFLYVALIFGTVLLLFSPVLSGTRVTWRSTLMTALLGVVIASALLQIHNFERPFSHTISVPRDAFEFALARYQHIG</sequence>
<reference evidence="2 3" key="1">
    <citation type="submission" date="2019-10" db="EMBL/GenBank/DDBJ databases">
        <title>Nocardia macrotermitis sp. nov. and Nocardia aurantia sp. nov., isolated from the gut of fungus growing-termite Macrotermes natalensis.</title>
        <authorList>
            <person name="Benndorf R."/>
            <person name="Schwitalla J."/>
            <person name="Martin K."/>
            <person name="De Beer W."/>
            <person name="Kaster A.-K."/>
            <person name="Vollmers J."/>
            <person name="Poulsen M."/>
            <person name="Beemelmanns C."/>
        </authorList>
    </citation>
    <scope>NUCLEOTIDE SEQUENCE [LARGE SCALE GENOMIC DNA]</scope>
    <source>
        <strain evidence="2 3">RB56</strain>
    </source>
</reference>
<feature type="transmembrane region" description="Helical" evidence="1">
    <location>
        <begin position="203"/>
        <end position="222"/>
    </location>
</feature>
<dbReference type="OrthoDB" id="3427059at2"/>
<keyword evidence="1" id="KW-1133">Transmembrane helix</keyword>
<proteinExistence type="predicted"/>
<dbReference type="AlphaFoldDB" id="A0A7K0DWY5"/>
<keyword evidence="3" id="KW-1185">Reference proteome</keyword>
<dbReference type="Pfam" id="PF14023">
    <property type="entry name" value="Bestrophin-like"/>
    <property type="match status" value="1"/>
</dbReference>
<protein>
    <recommendedName>
        <fullName evidence="4">DUF4239 domain-containing protein</fullName>
    </recommendedName>
</protein>
<dbReference type="Proteomes" id="UP000431401">
    <property type="component" value="Unassembled WGS sequence"/>
</dbReference>
<evidence type="ECO:0008006" key="4">
    <source>
        <dbReference type="Google" id="ProtNLM"/>
    </source>
</evidence>
<evidence type="ECO:0000256" key="1">
    <source>
        <dbReference type="SAM" id="Phobius"/>
    </source>
</evidence>
<dbReference type="EMBL" id="WEGI01000013">
    <property type="protein sequence ID" value="MQY30290.1"/>
    <property type="molecule type" value="Genomic_DNA"/>
</dbReference>
<dbReference type="InterPro" id="IPR025333">
    <property type="entry name" value="DUF4239"/>
</dbReference>
<evidence type="ECO:0000313" key="2">
    <source>
        <dbReference type="EMBL" id="MQY30290.1"/>
    </source>
</evidence>
<feature type="transmembrane region" description="Helical" evidence="1">
    <location>
        <begin position="45"/>
        <end position="62"/>
    </location>
</feature>
<accession>A0A7K0DWY5</accession>
<gene>
    <name evidence="2" type="ORF">NRB56_58920</name>
</gene>
<evidence type="ECO:0000313" key="3">
    <source>
        <dbReference type="Proteomes" id="UP000431401"/>
    </source>
</evidence>
<organism evidence="2 3">
    <name type="scientific">Nocardia aurantia</name>
    <dbReference type="NCBI Taxonomy" id="2585199"/>
    <lineage>
        <taxon>Bacteria</taxon>
        <taxon>Bacillati</taxon>
        <taxon>Actinomycetota</taxon>
        <taxon>Actinomycetes</taxon>
        <taxon>Mycobacteriales</taxon>
        <taxon>Nocardiaceae</taxon>
        <taxon>Nocardia</taxon>
    </lineage>
</organism>
<comment type="caution">
    <text evidence="2">The sequence shown here is derived from an EMBL/GenBank/DDBJ whole genome shotgun (WGS) entry which is preliminary data.</text>
</comment>
<feature type="transmembrane region" description="Helical" evidence="1">
    <location>
        <begin position="178"/>
        <end position="197"/>
    </location>
</feature>